<protein>
    <submittedName>
        <fullName evidence="1">Uncharacterized protein</fullName>
    </submittedName>
</protein>
<sequence length="50" mass="5580">MTTNLTCQQILSCFSSIYVKYSRACSPCPSCTLARLCEQALIPLSSRKVY</sequence>
<evidence type="ECO:0000313" key="2">
    <source>
        <dbReference type="Proteomes" id="UP001420932"/>
    </source>
</evidence>
<keyword evidence="2" id="KW-1185">Reference proteome</keyword>
<dbReference type="AlphaFoldDB" id="A0AAP0J591"/>
<evidence type="ECO:0000313" key="1">
    <source>
        <dbReference type="EMBL" id="KAK9127669.1"/>
    </source>
</evidence>
<reference evidence="1 2" key="1">
    <citation type="submission" date="2024-01" db="EMBL/GenBank/DDBJ databases">
        <title>Genome assemblies of Stephania.</title>
        <authorList>
            <person name="Yang L."/>
        </authorList>
    </citation>
    <scope>NUCLEOTIDE SEQUENCE [LARGE SCALE GENOMIC DNA]</scope>
    <source>
        <strain evidence="1">YNDBR</strain>
        <tissue evidence="1">Leaf</tissue>
    </source>
</reference>
<dbReference type="EMBL" id="JBBNAF010000007">
    <property type="protein sequence ID" value="KAK9127669.1"/>
    <property type="molecule type" value="Genomic_DNA"/>
</dbReference>
<proteinExistence type="predicted"/>
<dbReference type="Proteomes" id="UP001420932">
    <property type="component" value="Unassembled WGS sequence"/>
</dbReference>
<organism evidence="1 2">
    <name type="scientific">Stephania yunnanensis</name>
    <dbReference type="NCBI Taxonomy" id="152371"/>
    <lineage>
        <taxon>Eukaryota</taxon>
        <taxon>Viridiplantae</taxon>
        <taxon>Streptophyta</taxon>
        <taxon>Embryophyta</taxon>
        <taxon>Tracheophyta</taxon>
        <taxon>Spermatophyta</taxon>
        <taxon>Magnoliopsida</taxon>
        <taxon>Ranunculales</taxon>
        <taxon>Menispermaceae</taxon>
        <taxon>Menispermoideae</taxon>
        <taxon>Cissampelideae</taxon>
        <taxon>Stephania</taxon>
    </lineage>
</organism>
<name>A0AAP0J591_9MAGN</name>
<gene>
    <name evidence="1" type="ORF">Syun_016466</name>
</gene>
<accession>A0AAP0J591</accession>
<comment type="caution">
    <text evidence="1">The sequence shown here is derived from an EMBL/GenBank/DDBJ whole genome shotgun (WGS) entry which is preliminary data.</text>
</comment>